<evidence type="ECO:0000313" key="1">
    <source>
        <dbReference type="EMBL" id="TWU47356.1"/>
    </source>
</evidence>
<name>A0A5C6EI86_9BACT</name>
<evidence type="ECO:0000313" key="2">
    <source>
        <dbReference type="Proteomes" id="UP000318288"/>
    </source>
</evidence>
<accession>A0A5C6EI86</accession>
<gene>
    <name evidence="1" type="ORF">Poly51_51560</name>
</gene>
<organism evidence="1 2">
    <name type="scientific">Rubripirellula tenax</name>
    <dbReference type="NCBI Taxonomy" id="2528015"/>
    <lineage>
        <taxon>Bacteria</taxon>
        <taxon>Pseudomonadati</taxon>
        <taxon>Planctomycetota</taxon>
        <taxon>Planctomycetia</taxon>
        <taxon>Pirellulales</taxon>
        <taxon>Pirellulaceae</taxon>
        <taxon>Rubripirellula</taxon>
    </lineage>
</organism>
<dbReference type="AlphaFoldDB" id="A0A5C6EI86"/>
<protein>
    <submittedName>
        <fullName evidence="1">Uncharacterized protein</fullName>
    </submittedName>
</protein>
<sequence length="38" mass="4347">MRSSGESSDSELNVQLLTRTFFHFSSNHVPHFIDPLGR</sequence>
<comment type="caution">
    <text evidence="1">The sequence shown here is derived from an EMBL/GenBank/DDBJ whole genome shotgun (WGS) entry which is preliminary data.</text>
</comment>
<proteinExistence type="predicted"/>
<dbReference type="EMBL" id="SJPW01000007">
    <property type="protein sequence ID" value="TWU47356.1"/>
    <property type="molecule type" value="Genomic_DNA"/>
</dbReference>
<keyword evidence="2" id="KW-1185">Reference proteome</keyword>
<dbReference type="Proteomes" id="UP000318288">
    <property type="component" value="Unassembled WGS sequence"/>
</dbReference>
<reference evidence="1 2" key="1">
    <citation type="submission" date="2019-02" db="EMBL/GenBank/DDBJ databases">
        <title>Deep-cultivation of Planctomycetes and their phenomic and genomic characterization uncovers novel biology.</title>
        <authorList>
            <person name="Wiegand S."/>
            <person name="Jogler M."/>
            <person name="Boedeker C."/>
            <person name="Pinto D."/>
            <person name="Vollmers J."/>
            <person name="Rivas-Marin E."/>
            <person name="Kohn T."/>
            <person name="Peeters S.H."/>
            <person name="Heuer A."/>
            <person name="Rast P."/>
            <person name="Oberbeckmann S."/>
            <person name="Bunk B."/>
            <person name="Jeske O."/>
            <person name="Meyerdierks A."/>
            <person name="Storesund J.E."/>
            <person name="Kallscheuer N."/>
            <person name="Luecker S."/>
            <person name="Lage O.M."/>
            <person name="Pohl T."/>
            <person name="Merkel B.J."/>
            <person name="Hornburger P."/>
            <person name="Mueller R.-W."/>
            <person name="Bruemmer F."/>
            <person name="Labrenz M."/>
            <person name="Spormann A.M."/>
            <person name="Op Den Camp H."/>
            <person name="Overmann J."/>
            <person name="Amann R."/>
            <person name="Jetten M.S.M."/>
            <person name="Mascher T."/>
            <person name="Medema M.H."/>
            <person name="Devos D.P."/>
            <person name="Kaster A.-K."/>
            <person name="Ovreas L."/>
            <person name="Rohde M."/>
            <person name="Galperin M.Y."/>
            <person name="Jogler C."/>
        </authorList>
    </citation>
    <scope>NUCLEOTIDE SEQUENCE [LARGE SCALE GENOMIC DNA]</scope>
    <source>
        <strain evidence="1 2">Poly51</strain>
    </source>
</reference>